<proteinExistence type="predicted"/>
<comment type="caution">
    <text evidence="2">The sequence shown here is derived from an EMBL/GenBank/DDBJ whole genome shotgun (WGS) entry which is preliminary data.</text>
</comment>
<organism evidence="2 3">
    <name type="scientific">Prorocentrum cordatum</name>
    <dbReference type="NCBI Taxonomy" id="2364126"/>
    <lineage>
        <taxon>Eukaryota</taxon>
        <taxon>Sar</taxon>
        <taxon>Alveolata</taxon>
        <taxon>Dinophyceae</taxon>
        <taxon>Prorocentrales</taxon>
        <taxon>Prorocentraceae</taxon>
        <taxon>Prorocentrum</taxon>
    </lineage>
</organism>
<dbReference type="Proteomes" id="UP001189429">
    <property type="component" value="Unassembled WGS sequence"/>
</dbReference>
<reference evidence="2" key="1">
    <citation type="submission" date="2023-10" db="EMBL/GenBank/DDBJ databases">
        <authorList>
            <person name="Chen Y."/>
            <person name="Shah S."/>
            <person name="Dougan E. K."/>
            <person name="Thang M."/>
            <person name="Chan C."/>
        </authorList>
    </citation>
    <scope>NUCLEOTIDE SEQUENCE [LARGE SCALE GENOMIC DNA]</scope>
</reference>
<name>A0ABN9PEI5_9DINO</name>
<gene>
    <name evidence="2" type="ORF">PCOR1329_LOCUS2245</name>
</gene>
<feature type="transmembrane region" description="Helical" evidence="1">
    <location>
        <begin position="162"/>
        <end position="181"/>
    </location>
</feature>
<keyword evidence="1" id="KW-1133">Transmembrane helix</keyword>
<keyword evidence="1" id="KW-0472">Membrane</keyword>
<evidence type="ECO:0000313" key="3">
    <source>
        <dbReference type="Proteomes" id="UP001189429"/>
    </source>
</evidence>
<feature type="transmembrane region" description="Helical" evidence="1">
    <location>
        <begin position="237"/>
        <end position="270"/>
    </location>
</feature>
<sequence length="405" mass="45465">MASRSHGSLQCSRSWIRLWLWTTGTRLPTARVSSLLCSSLFLVLNSRLQTMMTMMMVALAVEAVDMMVTSLGTTPVTLAIAAIDDTLLLVGVEARGVDLIHGRLVLVTLGLEARCPKYRDDVLHPLSILELWVFKMFCLLCRASHSTPTRRLSFRLQCKPMALLAIIFLWSFGVRTFTVPWKTCAVKCMVNFMVDMLRRFSNYCRASRTSWRLTFMMIGLGRVRNLSLVLDRTRMDLSIWLVFLGLFTVLPSTASFRYSVVLLIVTFRLGTEKWIMKLWRRCVLKLRASSLDLVPVRWCAKSCSLLSPRQILKMTGARMAAGALSWEIWHCSGGGVYRPHGADCSSGRGHLPPILMFLPDLSASGLQADRDHMGPPRAQIPQAASRLLLLLASLPPEDERPFSSA</sequence>
<dbReference type="EMBL" id="CAUYUJ010000558">
    <property type="protein sequence ID" value="CAK0791308.1"/>
    <property type="molecule type" value="Genomic_DNA"/>
</dbReference>
<evidence type="ECO:0000256" key="1">
    <source>
        <dbReference type="SAM" id="Phobius"/>
    </source>
</evidence>
<accession>A0ABN9PEI5</accession>
<protein>
    <submittedName>
        <fullName evidence="2">Uncharacterized protein</fullName>
    </submittedName>
</protein>
<evidence type="ECO:0000313" key="2">
    <source>
        <dbReference type="EMBL" id="CAK0791308.1"/>
    </source>
</evidence>
<keyword evidence="1" id="KW-0812">Transmembrane</keyword>
<keyword evidence="3" id="KW-1185">Reference proteome</keyword>